<keyword evidence="5" id="KW-0256">Endoplasmic reticulum</keyword>
<evidence type="ECO:0000256" key="11">
    <source>
        <dbReference type="SAM" id="Phobius"/>
    </source>
</evidence>
<keyword evidence="9 11" id="KW-0472">Membrane</keyword>
<evidence type="ECO:0000256" key="5">
    <source>
        <dbReference type="ARBA" id="ARBA00022824"/>
    </source>
</evidence>
<dbReference type="CDD" id="cd15860">
    <property type="entry name" value="SNARE_USE1"/>
    <property type="match status" value="1"/>
</dbReference>
<keyword evidence="3" id="KW-0813">Transport</keyword>
<dbReference type="GO" id="GO:0005484">
    <property type="term" value="F:SNAP receptor activity"/>
    <property type="evidence" value="ECO:0007669"/>
    <property type="project" value="TreeGrafter"/>
</dbReference>
<organism evidence="12 13">
    <name type="scientific">Lophiotrema nucula</name>
    <dbReference type="NCBI Taxonomy" id="690887"/>
    <lineage>
        <taxon>Eukaryota</taxon>
        <taxon>Fungi</taxon>
        <taxon>Dikarya</taxon>
        <taxon>Ascomycota</taxon>
        <taxon>Pezizomycotina</taxon>
        <taxon>Dothideomycetes</taxon>
        <taxon>Pleosporomycetidae</taxon>
        <taxon>Pleosporales</taxon>
        <taxon>Lophiotremataceae</taxon>
        <taxon>Lophiotrema</taxon>
    </lineage>
</organism>
<keyword evidence="4 11" id="KW-0812">Transmembrane</keyword>
<dbReference type="GO" id="GO:0006890">
    <property type="term" value="P:retrograde vesicle-mediated transport, Golgi to endoplasmic reticulum"/>
    <property type="evidence" value="ECO:0007669"/>
    <property type="project" value="TreeGrafter"/>
</dbReference>
<keyword evidence="6" id="KW-0931">ER-Golgi transport</keyword>
<dbReference type="Pfam" id="PF09753">
    <property type="entry name" value="Use1"/>
    <property type="match status" value="1"/>
</dbReference>
<dbReference type="GO" id="GO:0031201">
    <property type="term" value="C:SNARE complex"/>
    <property type="evidence" value="ECO:0007669"/>
    <property type="project" value="TreeGrafter"/>
</dbReference>
<keyword evidence="7" id="KW-0653">Protein transport</keyword>
<evidence type="ECO:0000256" key="4">
    <source>
        <dbReference type="ARBA" id="ARBA00022692"/>
    </source>
</evidence>
<evidence type="ECO:0000256" key="1">
    <source>
        <dbReference type="ARBA" id="ARBA00004163"/>
    </source>
</evidence>
<evidence type="ECO:0000256" key="3">
    <source>
        <dbReference type="ARBA" id="ARBA00022448"/>
    </source>
</evidence>
<feature type="compositionally biased region" description="Polar residues" evidence="10">
    <location>
        <begin position="166"/>
        <end position="188"/>
    </location>
</feature>
<dbReference type="AlphaFoldDB" id="A0A6A5ZV83"/>
<sequence>MATTSPAFPDPTPINLSRLLTRLERTILSDGSSDLRKNKYERARVGANLEYARTLLLNLEHSASSLTSKSKKSALQDDLQQKRELIKQLNQRLYELSQLDDSESDASVDSEDEDEDRFPSYAPRVKEEAGIEVTGTGGGGNEAFQQAAQSLTSQLRSRKAGDTKEGVTTATGTSLFDSRSQATTGDPTTAKTEALLSHNRNEQEALTNSLLAMAQQLKAQSLRFGSTLEADKNVLNRAVRGLDKNTEGMDAASQRMGTLRRMTEGKGWWARIKLYALIFGLWIVAFLIVFVGPKIRF</sequence>
<evidence type="ECO:0000256" key="2">
    <source>
        <dbReference type="ARBA" id="ARBA00007891"/>
    </source>
</evidence>
<evidence type="ECO:0000256" key="7">
    <source>
        <dbReference type="ARBA" id="ARBA00022927"/>
    </source>
</evidence>
<name>A0A6A5ZV83_9PLEO</name>
<accession>A0A6A5ZV83</accession>
<evidence type="ECO:0000256" key="8">
    <source>
        <dbReference type="ARBA" id="ARBA00022989"/>
    </source>
</evidence>
<dbReference type="OrthoDB" id="3231855at2759"/>
<dbReference type="EMBL" id="ML977310">
    <property type="protein sequence ID" value="KAF2122793.1"/>
    <property type="molecule type" value="Genomic_DNA"/>
</dbReference>
<comment type="subcellular location">
    <subcellularLocation>
        <location evidence="1">Endoplasmic reticulum membrane</location>
        <topology evidence="1">Single-pass type IV membrane protein</topology>
    </subcellularLocation>
</comment>
<gene>
    <name evidence="12" type="ORF">BDV96DRAFT_481099</name>
</gene>
<reference evidence="12" key="1">
    <citation type="journal article" date="2020" name="Stud. Mycol.">
        <title>101 Dothideomycetes genomes: a test case for predicting lifestyles and emergence of pathogens.</title>
        <authorList>
            <person name="Haridas S."/>
            <person name="Albert R."/>
            <person name="Binder M."/>
            <person name="Bloem J."/>
            <person name="Labutti K."/>
            <person name="Salamov A."/>
            <person name="Andreopoulos B."/>
            <person name="Baker S."/>
            <person name="Barry K."/>
            <person name="Bills G."/>
            <person name="Bluhm B."/>
            <person name="Cannon C."/>
            <person name="Castanera R."/>
            <person name="Culley D."/>
            <person name="Daum C."/>
            <person name="Ezra D."/>
            <person name="Gonzalez J."/>
            <person name="Henrissat B."/>
            <person name="Kuo A."/>
            <person name="Liang C."/>
            <person name="Lipzen A."/>
            <person name="Lutzoni F."/>
            <person name="Magnuson J."/>
            <person name="Mondo S."/>
            <person name="Nolan M."/>
            <person name="Ohm R."/>
            <person name="Pangilinan J."/>
            <person name="Park H.-J."/>
            <person name="Ramirez L."/>
            <person name="Alfaro M."/>
            <person name="Sun H."/>
            <person name="Tritt A."/>
            <person name="Yoshinaga Y."/>
            <person name="Zwiers L.-H."/>
            <person name="Turgeon B."/>
            <person name="Goodwin S."/>
            <person name="Spatafora J."/>
            <person name="Crous P."/>
            <person name="Grigoriev I."/>
        </authorList>
    </citation>
    <scope>NUCLEOTIDE SEQUENCE</scope>
    <source>
        <strain evidence="12">CBS 627.86</strain>
    </source>
</reference>
<evidence type="ECO:0000256" key="10">
    <source>
        <dbReference type="SAM" id="MobiDB-lite"/>
    </source>
</evidence>
<feature type="transmembrane region" description="Helical" evidence="11">
    <location>
        <begin position="268"/>
        <end position="291"/>
    </location>
</feature>
<feature type="region of interest" description="Disordered" evidence="10">
    <location>
        <begin position="97"/>
        <end position="188"/>
    </location>
</feature>
<dbReference type="InterPro" id="IPR019150">
    <property type="entry name" value="Vesicle_transport_protein_Use1"/>
</dbReference>
<dbReference type="GO" id="GO:0015031">
    <property type="term" value="P:protein transport"/>
    <property type="evidence" value="ECO:0007669"/>
    <property type="project" value="UniProtKB-KW"/>
</dbReference>
<feature type="compositionally biased region" description="Polar residues" evidence="10">
    <location>
        <begin position="143"/>
        <end position="155"/>
    </location>
</feature>
<evidence type="ECO:0000256" key="6">
    <source>
        <dbReference type="ARBA" id="ARBA00022892"/>
    </source>
</evidence>
<keyword evidence="8 11" id="KW-1133">Transmembrane helix</keyword>
<dbReference type="PANTHER" id="PTHR13050:SF7">
    <property type="entry name" value="VESICLE TRANSPORT PROTEIN USE1"/>
    <property type="match status" value="1"/>
</dbReference>
<comment type="similarity">
    <text evidence="2">Belongs to the USE1 family.</text>
</comment>
<evidence type="ECO:0000313" key="13">
    <source>
        <dbReference type="Proteomes" id="UP000799770"/>
    </source>
</evidence>
<evidence type="ECO:0000313" key="12">
    <source>
        <dbReference type="EMBL" id="KAF2122793.1"/>
    </source>
</evidence>
<evidence type="ECO:0000256" key="9">
    <source>
        <dbReference type="ARBA" id="ARBA00023136"/>
    </source>
</evidence>
<dbReference type="Proteomes" id="UP000799770">
    <property type="component" value="Unassembled WGS sequence"/>
</dbReference>
<keyword evidence="13" id="KW-1185">Reference proteome</keyword>
<dbReference type="PANTHER" id="PTHR13050">
    <property type="entry name" value="USE1-LIKE PROTEIN"/>
    <property type="match status" value="1"/>
</dbReference>
<feature type="compositionally biased region" description="Acidic residues" evidence="10">
    <location>
        <begin position="98"/>
        <end position="116"/>
    </location>
</feature>
<proteinExistence type="inferred from homology"/>
<protein>
    <submittedName>
        <fullName evidence="12">Membrane fusion protein Use1-domain-containing protein</fullName>
    </submittedName>
</protein>
<dbReference type="GO" id="GO:0005789">
    <property type="term" value="C:endoplasmic reticulum membrane"/>
    <property type="evidence" value="ECO:0007669"/>
    <property type="project" value="UniProtKB-SubCell"/>
</dbReference>